<dbReference type="OrthoDB" id="3597048at2759"/>
<dbReference type="Proteomes" id="UP000799291">
    <property type="component" value="Unassembled WGS sequence"/>
</dbReference>
<gene>
    <name evidence="2" type="ORF">K458DRAFT_378389</name>
</gene>
<proteinExistence type="predicted"/>
<feature type="transmembrane region" description="Helical" evidence="1">
    <location>
        <begin position="70"/>
        <end position="88"/>
    </location>
</feature>
<feature type="transmembrane region" description="Helical" evidence="1">
    <location>
        <begin position="100"/>
        <end position="126"/>
    </location>
</feature>
<keyword evidence="1" id="KW-1133">Transmembrane helix</keyword>
<keyword evidence="1" id="KW-0472">Membrane</keyword>
<feature type="transmembrane region" description="Helical" evidence="1">
    <location>
        <begin position="12"/>
        <end position="31"/>
    </location>
</feature>
<evidence type="ECO:0000313" key="2">
    <source>
        <dbReference type="EMBL" id="KAF2677470.1"/>
    </source>
</evidence>
<keyword evidence="3" id="KW-1185">Reference proteome</keyword>
<keyword evidence="1" id="KW-0812">Transmembrane</keyword>
<accession>A0A6G1IHF1</accession>
<evidence type="ECO:0000313" key="3">
    <source>
        <dbReference type="Proteomes" id="UP000799291"/>
    </source>
</evidence>
<sequence length="220" mass="24830">MGFISICGSNVLLSALSIANLGLISSMVGFLHDQKDNVRSYQVNWPGGRIQLKVEPEHLWVDQGHTSNGVAGYGFLLGLFGLYVAWRQRKRQNHAPSKTLLALSILQFLAILFTLSALIFVFAITYRTDNQQILRSIARSDTAYPADKWTPETWFKAVLDLPLASQQQRDNISSKVTNMVAWRWMLVPIFVADVVAFGVSVVEVLRQRKGMDRLEFVMEK</sequence>
<evidence type="ECO:0000256" key="1">
    <source>
        <dbReference type="SAM" id="Phobius"/>
    </source>
</evidence>
<dbReference type="AlphaFoldDB" id="A0A6G1IHF1"/>
<dbReference type="EMBL" id="MU005622">
    <property type="protein sequence ID" value="KAF2677470.1"/>
    <property type="molecule type" value="Genomic_DNA"/>
</dbReference>
<reference evidence="2" key="1">
    <citation type="journal article" date="2020" name="Stud. Mycol.">
        <title>101 Dothideomycetes genomes: a test case for predicting lifestyles and emergence of pathogens.</title>
        <authorList>
            <person name="Haridas S."/>
            <person name="Albert R."/>
            <person name="Binder M."/>
            <person name="Bloem J."/>
            <person name="Labutti K."/>
            <person name="Salamov A."/>
            <person name="Andreopoulos B."/>
            <person name="Baker S."/>
            <person name="Barry K."/>
            <person name="Bills G."/>
            <person name="Bluhm B."/>
            <person name="Cannon C."/>
            <person name="Castanera R."/>
            <person name="Culley D."/>
            <person name="Daum C."/>
            <person name="Ezra D."/>
            <person name="Gonzalez J."/>
            <person name="Henrissat B."/>
            <person name="Kuo A."/>
            <person name="Liang C."/>
            <person name="Lipzen A."/>
            <person name="Lutzoni F."/>
            <person name="Magnuson J."/>
            <person name="Mondo S."/>
            <person name="Nolan M."/>
            <person name="Ohm R."/>
            <person name="Pangilinan J."/>
            <person name="Park H.-J."/>
            <person name="Ramirez L."/>
            <person name="Alfaro M."/>
            <person name="Sun H."/>
            <person name="Tritt A."/>
            <person name="Yoshinaga Y."/>
            <person name="Zwiers L.-H."/>
            <person name="Turgeon B."/>
            <person name="Goodwin S."/>
            <person name="Spatafora J."/>
            <person name="Crous P."/>
            <person name="Grigoriev I."/>
        </authorList>
    </citation>
    <scope>NUCLEOTIDE SEQUENCE</scope>
    <source>
        <strain evidence="2">CBS 122367</strain>
    </source>
</reference>
<feature type="transmembrane region" description="Helical" evidence="1">
    <location>
        <begin position="184"/>
        <end position="205"/>
    </location>
</feature>
<organism evidence="2 3">
    <name type="scientific">Lentithecium fluviatile CBS 122367</name>
    <dbReference type="NCBI Taxonomy" id="1168545"/>
    <lineage>
        <taxon>Eukaryota</taxon>
        <taxon>Fungi</taxon>
        <taxon>Dikarya</taxon>
        <taxon>Ascomycota</taxon>
        <taxon>Pezizomycotina</taxon>
        <taxon>Dothideomycetes</taxon>
        <taxon>Pleosporomycetidae</taxon>
        <taxon>Pleosporales</taxon>
        <taxon>Massarineae</taxon>
        <taxon>Lentitheciaceae</taxon>
        <taxon>Lentithecium</taxon>
    </lineage>
</organism>
<protein>
    <submittedName>
        <fullName evidence="2">Uncharacterized protein</fullName>
    </submittedName>
</protein>
<name>A0A6G1IHF1_9PLEO</name>